<dbReference type="Pfam" id="PF07043">
    <property type="entry name" value="DUF1328"/>
    <property type="match status" value="1"/>
</dbReference>
<dbReference type="PIRSF" id="PIRSF036466">
    <property type="entry name" value="UCP036466"/>
    <property type="match status" value="1"/>
</dbReference>
<evidence type="ECO:0000256" key="3">
    <source>
        <dbReference type="ARBA" id="ARBA00022989"/>
    </source>
</evidence>
<reference evidence="6 7" key="1">
    <citation type="submission" date="2016-03" db="EMBL/GenBank/DDBJ databases">
        <authorList>
            <person name="Ploux O."/>
        </authorList>
    </citation>
    <scope>NUCLEOTIDE SEQUENCE [LARGE SCALE GENOMIC DNA]</scope>
    <source>
        <strain evidence="6 7">R0</strain>
    </source>
</reference>
<keyword evidence="4 5" id="KW-0472">Membrane</keyword>
<feature type="transmembrane region" description="Helical" evidence="5">
    <location>
        <begin position="6"/>
        <end position="26"/>
    </location>
</feature>
<evidence type="ECO:0000256" key="2">
    <source>
        <dbReference type="ARBA" id="ARBA00022692"/>
    </source>
</evidence>
<accession>A0A150WN43</accession>
<evidence type="ECO:0008006" key="8">
    <source>
        <dbReference type="Google" id="ProtNLM"/>
    </source>
</evidence>
<dbReference type="HAMAP" id="MF_01361">
    <property type="entry name" value="UPF0391"/>
    <property type="match status" value="1"/>
</dbReference>
<organism evidence="6 7">
    <name type="scientific">Bdellovibrio bacteriovorus</name>
    <dbReference type="NCBI Taxonomy" id="959"/>
    <lineage>
        <taxon>Bacteria</taxon>
        <taxon>Pseudomonadati</taxon>
        <taxon>Bdellovibrionota</taxon>
        <taxon>Bdellovibrionia</taxon>
        <taxon>Bdellovibrionales</taxon>
        <taxon>Pseudobdellovibrionaceae</taxon>
        <taxon>Bdellovibrio</taxon>
    </lineage>
</organism>
<dbReference type="EMBL" id="LUKE01000001">
    <property type="protein sequence ID" value="KYG65727.1"/>
    <property type="molecule type" value="Genomic_DNA"/>
</dbReference>
<keyword evidence="2 5" id="KW-0812">Transmembrane</keyword>
<protein>
    <recommendedName>
        <fullName evidence="8">DUF1328 domain-containing protein</fullName>
    </recommendedName>
</protein>
<dbReference type="OrthoDB" id="8021162at2"/>
<evidence type="ECO:0000256" key="4">
    <source>
        <dbReference type="ARBA" id="ARBA00023136"/>
    </source>
</evidence>
<dbReference type="AlphaFoldDB" id="A0A150WN43"/>
<keyword evidence="3 5" id="KW-1133">Transmembrane helix</keyword>
<dbReference type="GO" id="GO:0005886">
    <property type="term" value="C:plasma membrane"/>
    <property type="evidence" value="ECO:0007669"/>
    <property type="project" value="InterPro"/>
</dbReference>
<proteinExistence type="inferred from homology"/>
<evidence type="ECO:0000256" key="1">
    <source>
        <dbReference type="ARBA" id="ARBA00022475"/>
    </source>
</evidence>
<evidence type="ECO:0000313" key="7">
    <source>
        <dbReference type="Proteomes" id="UP000075320"/>
    </source>
</evidence>
<dbReference type="InterPro" id="IPR009760">
    <property type="entry name" value="DUF1328"/>
</dbReference>
<keyword evidence="1" id="KW-1003">Cell membrane</keyword>
<gene>
    <name evidence="6" type="ORF">AZI86_01230</name>
</gene>
<sequence length="62" mass="6861">MLYWSLVFFLISLVAGILGLNNVAGLSMDIAKFLIALFLVLAIVSFAIGIWTYKKAKNLLNK</sequence>
<dbReference type="RefSeq" id="WP_061833271.1">
    <property type="nucleotide sequence ID" value="NZ_LUKE01000001.1"/>
</dbReference>
<name>A0A150WN43_BDEBC</name>
<dbReference type="Proteomes" id="UP000075320">
    <property type="component" value="Unassembled WGS sequence"/>
</dbReference>
<evidence type="ECO:0000313" key="6">
    <source>
        <dbReference type="EMBL" id="KYG65727.1"/>
    </source>
</evidence>
<feature type="transmembrane region" description="Helical" evidence="5">
    <location>
        <begin position="33"/>
        <end position="53"/>
    </location>
</feature>
<comment type="caution">
    <text evidence="6">The sequence shown here is derived from an EMBL/GenBank/DDBJ whole genome shotgun (WGS) entry which is preliminary data.</text>
</comment>
<evidence type="ECO:0000256" key="5">
    <source>
        <dbReference type="SAM" id="Phobius"/>
    </source>
</evidence>
<keyword evidence="7" id="KW-1185">Reference proteome</keyword>